<dbReference type="EMBL" id="FWXK01000004">
    <property type="protein sequence ID" value="SMC40617.1"/>
    <property type="molecule type" value="Genomic_DNA"/>
</dbReference>
<dbReference type="SUPFAM" id="SSF52317">
    <property type="entry name" value="Class I glutamine amidotransferase-like"/>
    <property type="match status" value="1"/>
</dbReference>
<accession>A0A1W1YWM6</accession>
<evidence type="ECO:0000313" key="2">
    <source>
        <dbReference type="EMBL" id="SMC40617.1"/>
    </source>
</evidence>
<dbReference type="CDD" id="cd03135">
    <property type="entry name" value="GATase1_DJ-1"/>
    <property type="match status" value="1"/>
</dbReference>
<keyword evidence="3" id="KW-1185">Reference proteome</keyword>
<sequence>MQVGILLGNGYEEIEALTVVDYLRRADISIDMISITGDYMTMGDHNIPIKADILLEDISSDDYDVIVTPGGMSGAKMLAGSDTVIRLLQSQYESGGYIASICASPLALEAAGIAEKITGTCFPGLETDDIHFGTFKEDLVVHDKKHHVITSRGPATAVYFALELIGLIAGEDKRQEIADGLLIPLVESTVKDND</sequence>
<dbReference type="InterPro" id="IPR029062">
    <property type="entry name" value="Class_I_gatase-like"/>
</dbReference>
<dbReference type="RefSeq" id="WP_084099107.1">
    <property type="nucleotide sequence ID" value="NZ_FWXK01000004.1"/>
</dbReference>
<dbReference type="AlphaFoldDB" id="A0A1W1YWM6"/>
<dbReference type="PANTHER" id="PTHR48094">
    <property type="entry name" value="PROTEIN/NUCLEIC ACID DEGLYCASE DJ-1-RELATED"/>
    <property type="match status" value="1"/>
</dbReference>
<reference evidence="3" key="1">
    <citation type="submission" date="2017-04" db="EMBL/GenBank/DDBJ databases">
        <authorList>
            <person name="Varghese N."/>
            <person name="Submissions S."/>
        </authorList>
    </citation>
    <scope>NUCLEOTIDE SEQUENCE [LARGE SCALE GENOMIC DNA]</scope>
    <source>
        <strain evidence="3">DSM 21500</strain>
    </source>
</reference>
<dbReference type="STRING" id="371602.SAMN04487984_0979"/>
<name>A0A1W1YWM6_9LACT</name>
<protein>
    <submittedName>
        <fullName evidence="2">4-methyl-5(B-hydroxyethyl)-thiazole monophosphate biosynthesis</fullName>
    </submittedName>
</protein>
<dbReference type="InterPro" id="IPR006287">
    <property type="entry name" value="DJ-1"/>
</dbReference>
<evidence type="ECO:0000313" key="3">
    <source>
        <dbReference type="Proteomes" id="UP000243884"/>
    </source>
</evidence>
<feature type="domain" description="DJ-1/PfpI" evidence="1">
    <location>
        <begin position="2"/>
        <end position="165"/>
    </location>
</feature>
<organism evidence="2 3">
    <name type="scientific">Aerococcus suis</name>
    <dbReference type="NCBI Taxonomy" id="371602"/>
    <lineage>
        <taxon>Bacteria</taxon>
        <taxon>Bacillati</taxon>
        <taxon>Bacillota</taxon>
        <taxon>Bacilli</taxon>
        <taxon>Lactobacillales</taxon>
        <taxon>Aerococcaceae</taxon>
        <taxon>Aerococcus</taxon>
    </lineage>
</organism>
<evidence type="ECO:0000259" key="1">
    <source>
        <dbReference type="Pfam" id="PF01965"/>
    </source>
</evidence>
<proteinExistence type="predicted"/>
<dbReference type="Pfam" id="PF01965">
    <property type="entry name" value="DJ-1_PfpI"/>
    <property type="match status" value="1"/>
</dbReference>
<gene>
    <name evidence="2" type="ORF">SAMN04487984_0979</name>
</gene>
<dbReference type="NCBIfam" id="TIGR01383">
    <property type="entry name" value="not_thiJ"/>
    <property type="match status" value="1"/>
</dbReference>
<dbReference type="InterPro" id="IPR050325">
    <property type="entry name" value="Prot/Nucl_acid_deglycase"/>
</dbReference>
<dbReference type="PANTHER" id="PTHR48094:SF12">
    <property type="entry name" value="PARKINSON DISEASE PROTEIN 7 HOMOLOG"/>
    <property type="match status" value="1"/>
</dbReference>
<dbReference type="Proteomes" id="UP000243884">
    <property type="component" value="Unassembled WGS sequence"/>
</dbReference>
<dbReference type="OrthoDB" id="9800516at2"/>
<dbReference type="Gene3D" id="3.40.50.880">
    <property type="match status" value="1"/>
</dbReference>
<dbReference type="InterPro" id="IPR002818">
    <property type="entry name" value="DJ-1/PfpI"/>
</dbReference>
<dbReference type="GO" id="GO:0005737">
    <property type="term" value="C:cytoplasm"/>
    <property type="evidence" value="ECO:0007669"/>
    <property type="project" value="TreeGrafter"/>
</dbReference>